<keyword evidence="4" id="KW-1185">Reference proteome</keyword>
<keyword evidence="1" id="KW-1133">Transmembrane helix</keyword>
<name>A0ABV4U1P2_9BACT</name>
<feature type="signal peptide" evidence="2">
    <location>
        <begin position="1"/>
        <end position="28"/>
    </location>
</feature>
<feature type="chain" id="PRO_5045494232" description="Secreted protein" evidence="2">
    <location>
        <begin position="29"/>
        <end position="324"/>
    </location>
</feature>
<organism evidence="3 4">
    <name type="scientific">Natronomicrosphaera hydrolytica</name>
    <dbReference type="NCBI Taxonomy" id="3242702"/>
    <lineage>
        <taxon>Bacteria</taxon>
        <taxon>Pseudomonadati</taxon>
        <taxon>Planctomycetota</taxon>
        <taxon>Phycisphaerae</taxon>
        <taxon>Phycisphaerales</taxon>
        <taxon>Phycisphaeraceae</taxon>
        <taxon>Natronomicrosphaera</taxon>
    </lineage>
</organism>
<evidence type="ECO:0000313" key="3">
    <source>
        <dbReference type="EMBL" id="MFA9477525.1"/>
    </source>
</evidence>
<comment type="caution">
    <text evidence="3">The sequence shown here is derived from an EMBL/GenBank/DDBJ whole genome shotgun (WGS) entry which is preliminary data.</text>
</comment>
<dbReference type="RefSeq" id="WP_425344447.1">
    <property type="nucleotide sequence ID" value="NZ_JBGUBD010000002.1"/>
</dbReference>
<proteinExistence type="predicted"/>
<protein>
    <recommendedName>
        <fullName evidence="5">Secreted protein</fullName>
    </recommendedName>
</protein>
<sequence length="324" mass="34315">MFSKRSFTLAAAGAAIAMGGAMVSTAQAYSYTELVRNVFEAHGGNAQTPLIYRDQGSNYSLTFTQNGTEYVLGAVLYDSIHAGNTQIPAIKDIAASPANRERLGLNESAPAVGGLFLAQAAGVQEAGAVGPEGGTLPHQYFAPAESGSYSFTDRQGNEVSFDWNPMDPNALLQLFADDTGAFANNMQFGAQQAIDNMSTNMLAEIGFFGDAMVGAQYALGQEYYAVELEFDGTDFVGPREFVANLNVLNDWGGLFPGVKDHDGQNQIHMFGRLLDDASGGWDFTGDGARISFIVPSPVAVGPGLVLLGVISMLRKPRRNEAAAA</sequence>
<evidence type="ECO:0000256" key="1">
    <source>
        <dbReference type="SAM" id="Phobius"/>
    </source>
</evidence>
<evidence type="ECO:0000313" key="4">
    <source>
        <dbReference type="Proteomes" id="UP001575105"/>
    </source>
</evidence>
<evidence type="ECO:0008006" key="5">
    <source>
        <dbReference type="Google" id="ProtNLM"/>
    </source>
</evidence>
<dbReference type="EMBL" id="JBGUBD010000002">
    <property type="protein sequence ID" value="MFA9477525.1"/>
    <property type="molecule type" value="Genomic_DNA"/>
</dbReference>
<reference evidence="3 4" key="1">
    <citation type="submission" date="2024-08" db="EMBL/GenBank/DDBJ databases">
        <title>Whole-genome sequencing of halo(alkali)philic microorganisms from hypersaline lakes.</title>
        <authorList>
            <person name="Sorokin D.Y."/>
            <person name="Merkel A.Y."/>
            <person name="Messina E."/>
            <person name="Yakimov M."/>
        </authorList>
    </citation>
    <scope>NUCLEOTIDE SEQUENCE [LARGE SCALE GENOMIC DNA]</scope>
    <source>
        <strain evidence="3 4">AB-hyl4</strain>
    </source>
</reference>
<keyword evidence="1" id="KW-0812">Transmembrane</keyword>
<gene>
    <name evidence="3" type="ORF">ACERK3_04370</name>
</gene>
<keyword evidence="2" id="KW-0732">Signal</keyword>
<feature type="transmembrane region" description="Helical" evidence="1">
    <location>
        <begin position="292"/>
        <end position="313"/>
    </location>
</feature>
<keyword evidence="1" id="KW-0472">Membrane</keyword>
<dbReference type="Proteomes" id="UP001575105">
    <property type="component" value="Unassembled WGS sequence"/>
</dbReference>
<accession>A0ABV4U1P2</accession>
<evidence type="ECO:0000256" key="2">
    <source>
        <dbReference type="SAM" id="SignalP"/>
    </source>
</evidence>